<evidence type="ECO:0000256" key="1">
    <source>
        <dbReference type="SAM" id="MobiDB-lite"/>
    </source>
</evidence>
<feature type="compositionally biased region" description="Basic and acidic residues" evidence="1">
    <location>
        <begin position="49"/>
        <end position="72"/>
    </location>
</feature>
<evidence type="ECO:0000313" key="2">
    <source>
        <dbReference type="EMBL" id="GFT05148.1"/>
    </source>
</evidence>
<feature type="compositionally biased region" description="Polar residues" evidence="1">
    <location>
        <begin position="74"/>
        <end position="92"/>
    </location>
</feature>
<reference evidence="2" key="1">
    <citation type="submission" date="2020-08" db="EMBL/GenBank/DDBJ databases">
        <title>Multicomponent nature underlies the extraordinary mechanical properties of spider dragline silk.</title>
        <authorList>
            <person name="Kono N."/>
            <person name="Nakamura H."/>
            <person name="Mori M."/>
            <person name="Yoshida Y."/>
            <person name="Ohtoshi R."/>
            <person name="Malay A.D."/>
            <person name="Moran D.A.P."/>
            <person name="Tomita M."/>
            <person name="Numata K."/>
            <person name="Arakawa K."/>
        </authorList>
    </citation>
    <scope>NUCLEOTIDE SEQUENCE</scope>
</reference>
<proteinExistence type="predicted"/>
<dbReference type="EMBL" id="BMAW01102626">
    <property type="protein sequence ID" value="GFT05148.1"/>
    <property type="molecule type" value="Genomic_DNA"/>
</dbReference>
<gene>
    <name evidence="2" type="ORF">NPIL_26671</name>
</gene>
<organism evidence="2 3">
    <name type="scientific">Nephila pilipes</name>
    <name type="common">Giant wood spider</name>
    <name type="synonym">Nephila maculata</name>
    <dbReference type="NCBI Taxonomy" id="299642"/>
    <lineage>
        <taxon>Eukaryota</taxon>
        <taxon>Metazoa</taxon>
        <taxon>Ecdysozoa</taxon>
        <taxon>Arthropoda</taxon>
        <taxon>Chelicerata</taxon>
        <taxon>Arachnida</taxon>
        <taxon>Araneae</taxon>
        <taxon>Araneomorphae</taxon>
        <taxon>Entelegynae</taxon>
        <taxon>Araneoidea</taxon>
        <taxon>Nephilidae</taxon>
        <taxon>Nephila</taxon>
    </lineage>
</organism>
<keyword evidence="3" id="KW-1185">Reference proteome</keyword>
<comment type="caution">
    <text evidence="2">The sequence shown here is derived from an EMBL/GenBank/DDBJ whole genome shotgun (WGS) entry which is preliminary data.</text>
</comment>
<dbReference type="Proteomes" id="UP000887013">
    <property type="component" value="Unassembled WGS sequence"/>
</dbReference>
<protein>
    <submittedName>
        <fullName evidence="2">Uncharacterized protein</fullName>
    </submittedName>
</protein>
<sequence>MFCSPLRILIFTTAAGSSDNNRYLWDIGLLETNHENQQLEHSLPPLDTNNERDTTPGRWVKSSEDTVVDERPNVSVNELQSAETQDSSDQSS</sequence>
<accession>A0A8X6NBC9</accession>
<name>A0A8X6NBC9_NEPPI</name>
<dbReference type="AlphaFoldDB" id="A0A8X6NBC9"/>
<evidence type="ECO:0000313" key="3">
    <source>
        <dbReference type="Proteomes" id="UP000887013"/>
    </source>
</evidence>
<feature type="region of interest" description="Disordered" evidence="1">
    <location>
        <begin position="40"/>
        <end position="92"/>
    </location>
</feature>